<organism evidence="2 3">
    <name type="scientific">Maribacter aquimaris</name>
    <dbReference type="NCBI Taxonomy" id="2737171"/>
    <lineage>
        <taxon>Bacteria</taxon>
        <taxon>Pseudomonadati</taxon>
        <taxon>Bacteroidota</taxon>
        <taxon>Flavobacteriia</taxon>
        <taxon>Flavobacteriales</taxon>
        <taxon>Flavobacteriaceae</taxon>
        <taxon>Maribacter</taxon>
    </lineage>
</organism>
<protein>
    <submittedName>
        <fullName evidence="2">Uncharacterized protein</fullName>
    </submittedName>
</protein>
<keyword evidence="1" id="KW-1133">Transmembrane helix</keyword>
<keyword evidence="3" id="KW-1185">Reference proteome</keyword>
<sequence>MEICIVNLWMITTTTNIAIALIFCHHKHHIRSILSEKGFIENIGEHWKNNNIKTP</sequence>
<comment type="caution">
    <text evidence="2">The sequence shown here is derived from an EMBL/GenBank/DDBJ whole genome shotgun (WGS) entry which is preliminary data.</text>
</comment>
<evidence type="ECO:0000313" key="2">
    <source>
        <dbReference type="EMBL" id="MBD0777510.1"/>
    </source>
</evidence>
<name>A0ABR7UY41_9FLAO</name>
<accession>A0ABR7UY41</accession>
<proteinExistence type="predicted"/>
<reference evidence="2" key="1">
    <citation type="submission" date="2020-05" db="EMBL/GenBank/DDBJ databases">
        <title>The draft genome sequence of Maribacter sp. ANRC-HE7.</title>
        <authorList>
            <person name="Mu L."/>
        </authorList>
    </citation>
    <scope>NUCLEOTIDE SEQUENCE</scope>
    <source>
        <strain evidence="2">ANRC-HE7</strain>
    </source>
</reference>
<keyword evidence="1" id="KW-0472">Membrane</keyword>
<dbReference type="EMBL" id="JABTCF010000003">
    <property type="protein sequence ID" value="MBD0777510.1"/>
    <property type="molecule type" value="Genomic_DNA"/>
</dbReference>
<feature type="transmembrane region" description="Helical" evidence="1">
    <location>
        <begin position="6"/>
        <end position="24"/>
    </location>
</feature>
<gene>
    <name evidence="2" type="ORF">HPE56_06880</name>
</gene>
<dbReference type="RefSeq" id="WP_188243032.1">
    <property type="nucleotide sequence ID" value="NZ_JABTCF010000003.1"/>
</dbReference>
<evidence type="ECO:0000256" key="1">
    <source>
        <dbReference type="SAM" id="Phobius"/>
    </source>
</evidence>
<evidence type="ECO:0000313" key="3">
    <source>
        <dbReference type="Proteomes" id="UP001166021"/>
    </source>
</evidence>
<keyword evidence="1" id="KW-0812">Transmembrane</keyword>
<dbReference type="Proteomes" id="UP001166021">
    <property type="component" value="Unassembled WGS sequence"/>
</dbReference>